<evidence type="ECO:0000313" key="1">
    <source>
        <dbReference type="EMBL" id="TGZ51838.1"/>
    </source>
</evidence>
<accession>A0A4S2KUT1</accession>
<comment type="caution">
    <text evidence="1">The sequence shown here is derived from an EMBL/GenBank/DDBJ whole genome shotgun (WGS) entry which is preliminary data.</text>
</comment>
<protein>
    <submittedName>
        <fullName evidence="1">Uncharacterized protein</fullName>
    </submittedName>
</protein>
<keyword evidence="2" id="KW-1185">Reference proteome</keyword>
<dbReference type="EMBL" id="QBLH01001448">
    <property type="protein sequence ID" value="TGZ51838.1"/>
    <property type="molecule type" value="Genomic_DNA"/>
</dbReference>
<dbReference type="Proteomes" id="UP000310200">
    <property type="component" value="Unassembled WGS sequence"/>
</dbReference>
<reference evidence="1 2" key="1">
    <citation type="journal article" date="2019" name="Philos. Trans. R. Soc. Lond., B, Biol. Sci.">
        <title>Ant behaviour and brain gene expression of defending hosts depend on the ecological success of the intruding social parasite.</title>
        <authorList>
            <person name="Kaur R."/>
            <person name="Stoldt M."/>
            <person name="Jongepier E."/>
            <person name="Feldmeyer B."/>
            <person name="Menzel F."/>
            <person name="Bornberg-Bauer E."/>
            <person name="Foitzik S."/>
        </authorList>
    </citation>
    <scope>NUCLEOTIDE SEQUENCE [LARGE SCALE GENOMIC DNA]</scope>
    <source>
        <tissue evidence="1">Whole body</tissue>
    </source>
</reference>
<dbReference type="AlphaFoldDB" id="A0A4S2KUT1"/>
<evidence type="ECO:0000313" key="2">
    <source>
        <dbReference type="Proteomes" id="UP000310200"/>
    </source>
</evidence>
<sequence>TGGYEALPGFAIGQLNFSKDQRARALAKVYKAKQANKYQRKMRGDSPCRCPAPPGCRRRPPVGEISGVQGESMFSRLAHLRSTARASTEFFS</sequence>
<organism evidence="1 2">
    <name type="scientific">Temnothorax longispinosus</name>
    <dbReference type="NCBI Taxonomy" id="300112"/>
    <lineage>
        <taxon>Eukaryota</taxon>
        <taxon>Metazoa</taxon>
        <taxon>Ecdysozoa</taxon>
        <taxon>Arthropoda</taxon>
        <taxon>Hexapoda</taxon>
        <taxon>Insecta</taxon>
        <taxon>Pterygota</taxon>
        <taxon>Neoptera</taxon>
        <taxon>Endopterygota</taxon>
        <taxon>Hymenoptera</taxon>
        <taxon>Apocrita</taxon>
        <taxon>Aculeata</taxon>
        <taxon>Formicoidea</taxon>
        <taxon>Formicidae</taxon>
        <taxon>Myrmicinae</taxon>
        <taxon>Temnothorax</taxon>
    </lineage>
</organism>
<proteinExistence type="predicted"/>
<gene>
    <name evidence="1" type="ORF">DBV15_08743</name>
</gene>
<feature type="non-terminal residue" evidence="1">
    <location>
        <position position="1"/>
    </location>
</feature>
<name>A0A4S2KUT1_9HYME</name>